<proteinExistence type="predicted"/>
<evidence type="ECO:0000313" key="2">
    <source>
        <dbReference type="Proteomes" id="UP000546126"/>
    </source>
</evidence>
<gene>
    <name evidence="1" type="ORF">HT134_42725</name>
</gene>
<keyword evidence="2" id="KW-1185">Reference proteome</keyword>
<organism evidence="1 2">
    <name type="scientific">Nonomuraea rhodomycinica</name>
    <dbReference type="NCBI Taxonomy" id="1712872"/>
    <lineage>
        <taxon>Bacteria</taxon>
        <taxon>Bacillati</taxon>
        <taxon>Actinomycetota</taxon>
        <taxon>Actinomycetes</taxon>
        <taxon>Streptosporangiales</taxon>
        <taxon>Streptosporangiaceae</taxon>
        <taxon>Nonomuraea</taxon>
    </lineage>
</organism>
<reference evidence="1 2" key="1">
    <citation type="submission" date="2020-06" db="EMBL/GenBank/DDBJ databases">
        <authorList>
            <person name="Chanama M."/>
        </authorList>
    </citation>
    <scope>NUCLEOTIDE SEQUENCE [LARGE SCALE GENOMIC DNA]</scope>
    <source>
        <strain evidence="1 2">TBRC6557</strain>
    </source>
</reference>
<sequence length="161" mass="18004">MVRSLEITAVLSGIEHAHRAGLFWDPTIELSLDCFICERLGRTTVLKYGAERAVCMSGRNEQHITAARIAAYDVTVQDDRLALRSVVDFWWAPFRDAERGGQATPLSRWARLSYGCRCPHKEESSAGSVQSNLPRPQRLYCRKCGTEIAVDAEAPAIRLLV</sequence>
<accession>A0A7Y6IYL7</accession>
<name>A0A7Y6IYL7_9ACTN</name>
<protein>
    <submittedName>
        <fullName evidence="1">Uncharacterized protein</fullName>
    </submittedName>
</protein>
<dbReference type="Proteomes" id="UP000546126">
    <property type="component" value="Unassembled WGS sequence"/>
</dbReference>
<evidence type="ECO:0000313" key="1">
    <source>
        <dbReference type="EMBL" id="NUW46777.1"/>
    </source>
</evidence>
<dbReference type="RefSeq" id="WP_175606227.1">
    <property type="nucleotide sequence ID" value="NZ_JABWGO010000020.1"/>
</dbReference>
<dbReference type="EMBL" id="JABWGO010000020">
    <property type="protein sequence ID" value="NUW46777.1"/>
    <property type="molecule type" value="Genomic_DNA"/>
</dbReference>
<dbReference type="AlphaFoldDB" id="A0A7Y6IYL7"/>
<comment type="caution">
    <text evidence="1">The sequence shown here is derived from an EMBL/GenBank/DDBJ whole genome shotgun (WGS) entry which is preliminary data.</text>
</comment>